<reference evidence="1" key="1">
    <citation type="submission" date="2021-09" db="EMBL/GenBank/DDBJ databases">
        <title>The genome of Mauremys mutica provides insights into the evolution of semi-aquatic lifestyle.</title>
        <authorList>
            <person name="Gong S."/>
            <person name="Gao Y."/>
        </authorList>
    </citation>
    <scope>NUCLEOTIDE SEQUENCE</scope>
    <source>
        <strain evidence="1">MM-2020</strain>
        <tissue evidence="1">Muscle</tissue>
    </source>
</reference>
<protein>
    <submittedName>
        <fullName evidence="1">Uncharacterized protein</fullName>
    </submittedName>
</protein>
<accession>A0A9D3WWG0</accession>
<dbReference type="EMBL" id="JAHDVG010000485">
    <property type="protein sequence ID" value="KAH1169116.1"/>
    <property type="molecule type" value="Genomic_DNA"/>
</dbReference>
<evidence type="ECO:0000313" key="2">
    <source>
        <dbReference type="Proteomes" id="UP000827986"/>
    </source>
</evidence>
<proteinExistence type="predicted"/>
<evidence type="ECO:0000313" key="1">
    <source>
        <dbReference type="EMBL" id="KAH1169116.1"/>
    </source>
</evidence>
<organism evidence="1 2">
    <name type="scientific">Mauremys mutica</name>
    <name type="common">yellowpond turtle</name>
    <dbReference type="NCBI Taxonomy" id="74926"/>
    <lineage>
        <taxon>Eukaryota</taxon>
        <taxon>Metazoa</taxon>
        <taxon>Chordata</taxon>
        <taxon>Craniata</taxon>
        <taxon>Vertebrata</taxon>
        <taxon>Euteleostomi</taxon>
        <taxon>Archelosauria</taxon>
        <taxon>Testudinata</taxon>
        <taxon>Testudines</taxon>
        <taxon>Cryptodira</taxon>
        <taxon>Durocryptodira</taxon>
        <taxon>Testudinoidea</taxon>
        <taxon>Geoemydidae</taxon>
        <taxon>Geoemydinae</taxon>
        <taxon>Mauremys</taxon>
    </lineage>
</organism>
<gene>
    <name evidence="1" type="ORF">KIL84_013706</name>
</gene>
<sequence>MGTWCTNSGPAFRSEHRMLTNAENLPFGWSDVTIKLTQSFNIQLEINTQTQFICIIKKAMRQLKMRPGSEMKISPNLTASVQGCFILQYKQSKRQLIYAWNKLHRVCKLGAFSAPCQGTFSATRRAACGNESLTLLASLWGENQSDPCEGSEAA</sequence>
<dbReference type="AlphaFoldDB" id="A0A9D3WWG0"/>
<name>A0A9D3WWG0_9SAUR</name>
<dbReference type="Proteomes" id="UP000827986">
    <property type="component" value="Unassembled WGS sequence"/>
</dbReference>
<keyword evidence="2" id="KW-1185">Reference proteome</keyword>
<comment type="caution">
    <text evidence="1">The sequence shown here is derived from an EMBL/GenBank/DDBJ whole genome shotgun (WGS) entry which is preliminary data.</text>
</comment>